<sequence>MTLDKARELIAVQADMGGGYNRNGAKLILAEVHREHGQNAVDRLIREFDLEQLFGFKPGSTFH</sequence>
<organism evidence="1">
    <name type="scientific">hydrothermal vent metagenome</name>
    <dbReference type="NCBI Taxonomy" id="652676"/>
    <lineage>
        <taxon>unclassified sequences</taxon>
        <taxon>metagenomes</taxon>
        <taxon>ecological metagenomes</taxon>
    </lineage>
</organism>
<protein>
    <submittedName>
        <fullName evidence="1">Uncharacterized protein</fullName>
    </submittedName>
</protein>
<dbReference type="EMBL" id="UOFN01000098">
    <property type="protein sequence ID" value="VAW78654.1"/>
    <property type="molecule type" value="Genomic_DNA"/>
</dbReference>
<gene>
    <name evidence="1" type="ORF">MNBD_GAMMA15-2297</name>
</gene>
<evidence type="ECO:0000313" key="1">
    <source>
        <dbReference type="EMBL" id="VAW78654.1"/>
    </source>
</evidence>
<accession>A0A3B0ZB90</accession>
<reference evidence="1" key="1">
    <citation type="submission" date="2018-06" db="EMBL/GenBank/DDBJ databases">
        <authorList>
            <person name="Zhirakovskaya E."/>
        </authorList>
    </citation>
    <scope>NUCLEOTIDE SEQUENCE</scope>
</reference>
<dbReference type="AlphaFoldDB" id="A0A3B0ZB90"/>
<proteinExistence type="predicted"/>
<name>A0A3B0ZB90_9ZZZZ</name>